<keyword evidence="1" id="KW-1133">Transmembrane helix</keyword>
<keyword evidence="1" id="KW-0812">Transmembrane</keyword>
<organism evidence="2 3">
    <name type="scientific">Nocardioides taihuensis</name>
    <dbReference type="NCBI Taxonomy" id="1835606"/>
    <lineage>
        <taxon>Bacteria</taxon>
        <taxon>Bacillati</taxon>
        <taxon>Actinomycetota</taxon>
        <taxon>Actinomycetes</taxon>
        <taxon>Propionibacteriales</taxon>
        <taxon>Nocardioidaceae</taxon>
        <taxon>Nocardioides</taxon>
    </lineage>
</organism>
<protein>
    <submittedName>
        <fullName evidence="2">RNA polymerase sigma factor</fullName>
    </submittedName>
</protein>
<dbReference type="Gene3D" id="1.10.1740.10">
    <property type="match status" value="1"/>
</dbReference>
<dbReference type="RefSeq" id="WP_378587155.1">
    <property type="nucleotide sequence ID" value="NZ_JBHSKD010000004.1"/>
</dbReference>
<reference evidence="3" key="1">
    <citation type="journal article" date="2019" name="Int. J. Syst. Evol. Microbiol.">
        <title>The Global Catalogue of Microorganisms (GCM) 10K type strain sequencing project: providing services to taxonomists for standard genome sequencing and annotation.</title>
        <authorList>
            <consortium name="The Broad Institute Genomics Platform"/>
            <consortium name="The Broad Institute Genome Sequencing Center for Infectious Disease"/>
            <person name="Wu L."/>
            <person name="Ma J."/>
        </authorList>
    </citation>
    <scope>NUCLEOTIDE SEQUENCE [LARGE SCALE GENOMIC DNA]</scope>
    <source>
        <strain evidence="3">DFY41</strain>
    </source>
</reference>
<feature type="transmembrane region" description="Helical" evidence="1">
    <location>
        <begin position="215"/>
        <end position="236"/>
    </location>
</feature>
<dbReference type="InterPro" id="IPR036388">
    <property type="entry name" value="WH-like_DNA-bd_sf"/>
</dbReference>
<dbReference type="Proteomes" id="UP001596087">
    <property type="component" value="Unassembled WGS sequence"/>
</dbReference>
<gene>
    <name evidence="2" type="ORF">ACFPGP_03920</name>
</gene>
<evidence type="ECO:0000313" key="3">
    <source>
        <dbReference type="Proteomes" id="UP001596087"/>
    </source>
</evidence>
<sequence>MATPAQDPAADTRRARFEELTGRVVEPLRRYLARRAEPGTAGDALADTLLVCWRRLEDVPDLALPWAYGVARKCLDNAAGSPASDREPGEGPGSSEEQWALARLQPADAELLRLWAWEQLEPVEIGQALELPPDAVEEPLRRAQERCRDELGVTSPAADDLDDADRLRARLRAADPAATLPTADPAAVDRLREGAMTRDAWGESRTDGTRGRSGLTWVVAAAAALVIVGVGLFVLIRGDEATDPPPAPAPAGTTELTAPTGAATAGRCLPPAADVLAADADVAFDGTVTSVAAGEAMLTTTHWYAGRPTETVVVRAPSEQMQQLLSAVDLQEGERYLVAGDRRGSVMLCGFSDRYDTRLAALYAEAFGE</sequence>
<dbReference type="InterPro" id="IPR013324">
    <property type="entry name" value="RNA_pol_sigma_r3/r4-like"/>
</dbReference>
<proteinExistence type="predicted"/>
<dbReference type="EMBL" id="JBHSKD010000004">
    <property type="protein sequence ID" value="MFC5175806.1"/>
    <property type="molecule type" value="Genomic_DNA"/>
</dbReference>
<evidence type="ECO:0000256" key="1">
    <source>
        <dbReference type="SAM" id="Phobius"/>
    </source>
</evidence>
<comment type="caution">
    <text evidence="2">The sequence shown here is derived from an EMBL/GenBank/DDBJ whole genome shotgun (WGS) entry which is preliminary data.</text>
</comment>
<dbReference type="Gene3D" id="1.10.10.10">
    <property type="entry name" value="Winged helix-like DNA-binding domain superfamily/Winged helix DNA-binding domain"/>
    <property type="match status" value="1"/>
</dbReference>
<keyword evidence="3" id="KW-1185">Reference proteome</keyword>
<name>A0ABW0BEZ6_9ACTN</name>
<evidence type="ECO:0000313" key="2">
    <source>
        <dbReference type="EMBL" id="MFC5175806.1"/>
    </source>
</evidence>
<keyword evidence="1" id="KW-0472">Membrane</keyword>
<dbReference type="SUPFAM" id="SSF88659">
    <property type="entry name" value="Sigma3 and sigma4 domains of RNA polymerase sigma factors"/>
    <property type="match status" value="1"/>
</dbReference>
<accession>A0ABW0BEZ6</accession>